<dbReference type="EnsemblMetazoa" id="Aqu2.1.13176_001">
    <property type="protein sequence ID" value="Aqu2.1.13176_001"/>
    <property type="gene ID" value="Aqu2.1.13176"/>
</dbReference>
<sequence>MSQYNNTIFYFIGTSVIDFLTIDSVQNITLHGLDQSPTIHCNYNVAIYESSHISFSNLLFQDCSIYFSYSSNITIASSVFKILRHMYNSVRLSLVFDSKITSSVFDNAYISIDYYPVCYNELHHYSLTLTNVTLTNGSLMFNMNHGTSYNISVVIDNVNIISSSDSD</sequence>
<dbReference type="AlphaFoldDB" id="A0A1X7TEV9"/>
<dbReference type="InParanoid" id="A0A1X7TEV9"/>
<proteinExistence type="predicted"/>
<protein>
    <submittedName>
        <fullName evidence="1">Uncharacterized protein</fullName>
    </submittedName>
</protein>
<reference evidence="1" key="1">
    <citation type="submission" date="2017-05" db="UniProtKB">
        <authorList>
            <consortium name="EnsemblMetazoa"/>
        </authorList>
    </citation>
    <scope>IDENTIFICATION</scope>
</reference>
<organism evidence="1">
    <name type="scientific">Amphimedon queenslandica</name>
    <name type="common">Sponge</name>
    <dbReference type="NCBI Taxonomy" id="400682"/>
    <lineage>
        <taxon>Eukaryota</taxon>
        <taxon>Metazoa</taxon>
        <taxon>Porifera</taxon>
        <taxon>Demospongiae</taxon>
        <taxon>Heteroscleromorpha</taxon>
        <taxon>Haplosclerida</taxon>
        <taxon>Niphatidae</taxon>
        <taxon>Amphimedon</taxon>
    </lineage>
</organism>
<accession>A0A1X7TEV9</accession>
<evidence type="ECO:0000313" key="1">
    <source>
        <dbReference type="EnsemblMetazoa" id="Aqu2.1.13176_001"/>
    </source>
</evidence>
<name>A0A1X7TEV9_AMPQE</name>